<accession>A0AA88HPI3</accession>
<gene>
    <name evidence="1" type="ORF">QYM36_011440</name>
</gene>
<dbReference type="Proteomes" id="UP001187531">
    <property type="component" value="Unassembled WGS sequence"/>
</dbReference>
<dbReference type="EMBL" id="JAVRJZ010000015">
    <property type="protein sequence ID" value="KAK2712743.1"/>
    <property type="molecule type" value="Genomic_DNA"/>
</dbReference>
<proteinExistence type="predicted"/>
<dbReference type="AlphaFoldDB" id="A0AA88HPI3"/>
<sequence>MLDPYSSEVEPQSILVSDADTSAGVLANVLTLKRTSTIEERIQKGRENILFLTAQGSLFPRYREKFTEEEVKRNNGNFWNFPYEQRKHELSLLLEFPTEIVNGKKNDKRLKVDVAFLALMKALDTVYPGLLLEKRVYVSESMGSWDHKVYGIRDEALDILWISLSNWCQFVEMSFLKSELSPFICGVLQ</sequence>
<comment type="caution">
    <text evidence="1">The sequence shown here is derived from an EMBL/GenBank/DDBJ whole genome shotgun (WGS) entry which is preliminary data.</text>
</comment>
<reference evidence="1" key="1">
    <citation type="submission" date="2023-07" db="EMBL/GenBank/DDBJ databases">
        <title>Chromosome-level genome assembly of Artemia franciscana.</title>
        <authorList>
            <person name="Jo E."/>
        </authorList>
    </citation>
    <scope>NUCLEOTIDE SEQUENCE</scope>
    <source>
        <tissue evidence="1">Whole body</tissue>
    </source>
</reference>
<evidence type="ECO:0000313" key="2">
    <source>
        <dbReference type="Proteomes" id="UP001187531"/>
    </source>
</evidence>
<organism evidence="1 2">
    <name type="scientific">Artemia franciscana</name>
    <name type="common">Brine shrimp</name>
    <name type="synonym">Artemia sanfranciscana</name>
    <dbReference type="NCBI Taxonomy" id="6661"/>
    <lineage>
        <taxon>Eukaryota</taxon>
        <taxon>Metazoa</taxon>
        <taxon>Ecdysozoa</taxon>
        <taxon>Arthropoda</taxon>
        <taxon>Crustacea</taxon>
        <taxon>Branchiopoda</taxon>
        <taxon>Anostraca</taxon>
        <taxon>Artemiidae</taxon>
        <taxon>Artemia</taxon>
    </lineage>
</organism>
<evidence type="ECO:0000313" key="1">
    <source>
        <dbReference type="EMBL" id="KAK2712743.1"/>
    </source>
</evidence>
<keyword evidence="2" id="KW-1185">Reference proteome</keyword>
<protein>
    <submittedName>
        <fullName evidence="1">Uncharacterized protein</fullName>
    </submittedName>
</protein>
<name>A0AA88HPI3_ARTSF</name>